<reference evidence="3 4" key="1">
    <citation type="journal article" date="2023" name="G3 (Bethesda)">
        <title>A chromosome-length genome assembly and annotation of blackberry (Rubus argutus, cv. 'Hillquist').</title>
        <authorList>
            <person name="Bruna T."/>
            <person name="Aryal R."/>
            <person name="Dudchenko O."/>
            <person name="Sargent D.J."/>
            <person name="Mead D."/>
            <person name="Buti M."/>
            <person name="Cavallini A."/>
            <person name="Hytonen T."/>
            <person name="Andres J."/>
            <person name="Pham M."/>
            <person name="Weisz D."/>
            <person name="Mascagni F."/>
            <person name="Usai G."/>
            <person name="Natali L."/>
            <person name="Bassil N."/>
            <person name="Fernandez G.E."/>
            <person name="Lomsadze A."/>
            <person name="Armour M."/>
            <person name="Olukolu B."/>
            <person name="Poorten T."/>
            <person name="Britton C."/>
            <person name="Davik J."/>
            <person name="Ashrafi H."/>
            <person name="Aiden E.L."/>
            <person name="Borodovsky M."/>
            <person name="Worthington M."/>
        </authorList>
    </citation>
    <scope>NUCLEOTIDE SEQUENCE [LARGE SCALE GENOMIC DNA]</scope>
    <source>
        <strain evidence="3">PI 553951</strain>
    </source>
</reference>
<dbReference type="AlphaFoldDB" id="A0AAW1WJP2"/>
<dbReference type="InterPro" id="IPR043502">
    <property type="entry name" value="DNA/RNA_pol_sf"/>
</dbReference>
<comment type="caution">
    <text evidence="3">The sequence shown here is derived from an EMBL/GenBank/DDBJ whole genome shotgun (WGS) entry which is preliminary data.</text>
</comment>
<dbReference type="Gene3D" id="3.30.70.270">
    <property type="match status" value="2"/>
</dbReference>
<evidence type="ECO:0000259" key="2">
    <source>
        <dbReference type="PROSITE" id="PS50878"/>
    </source>
</evidence>
<dbReference type="CDD" id="cd01647">
    <property type="entry name" value="RT_LTR"/>
    <property type="match status" value="1"/>
</dbReference>
<dbReference type="Pfam" id="PF17919">
    <property type="entry name" value="RT_RNaseH_2"/>
    <property type="match status" value="1"/>
</dbReference>
<evidence type="ECO:0000313" key="3">
    <source>
        <dbReference type="EMBL" id="KAK9923537.1"/>
    </source>
</evidence>
<keyword evidence="4" id="KW-1185">Reference proteome</keyword>
<dbReference type="Pfam" id="PF00078">
    <property type="entry name" value="RVT_1"/>
    <property type="match status" value="1"/>
</dbReference>
<name>A0AAW1WJP2_RUBAR</name>
<organism evidence="3 4">
    <name type="scientific">Rubus argutus</name>
    <name type="common">Southern blackberry</name>
    <dbReference type="NCBI Taxonomy" id="59490"/>
    <lineage>
        <taxon>Eukaryota</taxon>
        <taxon>Viridiplantae</taxon>
        <taxon>Streptophyta</taxon>
        <taxon>Embryophyta</taxon>
        <taxon>Tracheophyta</taxon>
        <taxon>Spermatophyta</taxon>
        <taxon>Magnoliopsida</taxon>
        <taxon>eudicotyledons</taxon>
        <taxon>Gunneridae</taxon>
        <taxon>Pentapetalae</taxon>
        <taxon>rosids</taxon>
        <taxon>fabids</taxon>
        <taxon>Rosales</taxon>
        <taxon>Rosaceae</taxon>
        <taxon>Rosoideae</taxon>
        <taxon>Rosoideae incertae sedis</taxon>
        <taxon>Rubus</taxon>
    </lineage>
</organism>
<dbReference type="InterPro" id="IPR050951">
    <property type="entry name" value="Retrovirus_Pol_polyprotein"/>
</dbReference>
<evidence type="ECO:0000313" key="4">
    <source>
        <dbReference type="Proteomes" id="UP001457282"/>
    </source>
</evidence>
<feature type="domain" description="Reverse transcriptase" evidence="2">
    <location>
        <begin position="10"/>
        <end position="189"/>
    </location>
</feature>
<dbReference type="EMBL" id="JBEDUW010000006">
    <property type="protein sequence ID" value="KAK9923537.1"/>
    <property type="molecule type" value="Genomic_DNA"/>
</dbReference>
<dbReference type="GO" id="GO:0003824">
    <property type="term" value="F:catalytic activity"/>
    <property type="evidence" value="ECO:0007669"/>
    <property type="project" value="UniProtKB-KW"/>
</dbReference>
<gene>
    <name evidence="3" type="ORF">M0R45_031949</name>
</gene>
<evidence type="ECO:0000256" key="1">
    <source>
        <dbReference type="ARBA" id="ARBA00023268"/>
    </source>
</evidence>
<accession>A0AAW1WJP2</accession>
<dbReference type="PROSITE" id="PS50878">
    <property type="entry name" value="RT_POL"/>
    <property type="match status" value="1"/>
</dbReference>
<dbReference type="Gene3D" id="3.10.20.370">
    <property type="match status" value="1"/>
</dbReference>
<dbReference type="PANTHER" id="PTHR37984:SF5">
    <property type="entry name" value="PROTEIN NYNRIN-LIKE"/>
    <property type="match status" value="1"/>
</dbReference>
<dbReference type="InterPro" id="IPR000477">
    <property type="entry name" value="RT_dom"/>
</dbReference>
<proteinExistence type="predicted"/>
<dbReference type="Proteomes" id="UP001457282">
    <property type="component" value="Unassembled WGS sequence"/>
</dbReference>
<dbReference type="InterPro" id="IPR043128">
    <property type="entry name" value="Rev_trsase/Diguanyl_cyclase"/>
</dbReference>
<protein>
    <recommendedName>
        <fullName evidence="2">Reverse transcriptase domain-containing protein</fullName>
    </recommendedName>
</protein>
<dbReference type="Gene3D" id="3.10.10.10">
    <property type="entry name" value="HIV Type 1 Reverse Transcriptase, subunit A, domain 1"/>
    <property type="match status" value="1"/>
</dbReference>
<dbReference type="SUPFAM" id="SSF56672">
    <property type="entry name" value="DNA/RNA polymerases"/>
    <property type="match status" value="1"/>
</dbReference>
<sequence length="469" mass="53728">MRVEVDKLLSIGFIREVQYPRWLANPVLVKKPNGKWRMCIDFTDLNKACPKDSFPLPRIEQLVNSTAGHEALSFMDAYSGYNQIKLDPDDQEHTSFMTDQGLYCYNVLPFGLKNAGATYQRLVNRMFSKQIWRTMEVYVDDMLIKSLKQKNHLTDLQETFTVLQEYGMKLNPEECVFCVGEGKFLGFMVSHRGIEANPEKIQAILDLQSPRTFKEFQSLNGRITALSRFISRSTDRCALFFKILKTGKKFEGWTTECETTFTALKEYLASPPLLSRPTVGEPLFLYLSVSKTAVSSILVRNHNKEDLPVDYTSKSLQDTESRYPEIEQLTLALMVSARRLRTSFQSHPIVVLTDYPLRLILQRPETSGRLTKWSIELSEFDITYRPRPSIKAQVLADFVSEFTPHRDTPATTGNTAITGRCLSSRFDTASELQHAGMEIERRRSIEYTWKRGWNHPGHPSTPTVPTHPG</sequence>
<keyword evidence="1" id="KW-0511">Multifunctional enzyme</keyword>
<dbReference type="PANTHER" id="PTHR37984">
    <property type="entry name" value="PROTEIN CBG26694"/>
    <property type="match status" value="1"/>
</dbReference>
<dbReference type="InterPro" id="IPR041577">
    <property type="entry name" value="RT_RNaseH_2"/>
</dbReference>